<evidence type="ECO:0000259" key="4">
    <source>
        <dbReference type="SMART" id="SM00382"/>
    </source>
</evidence>
<dbReference type="InterPro" id="IPR003593">
    <property type="entry name" value="AAA+_ATPase"/>
</dbReference>
<dbReference type="PANTHER" id="PTHR43392">
    <property type="entry name" value="AAA-TYPE ATPASE FAMILY PROTEIN / ANKYRIN REPEAT FAMILY PROTEIN"/>
    <property type="match status" value="1"/>
</dbReference>
<organism evidence="5 6">
    <name type="scientific">Halalkalibacter alkalisediminis</name>
    <dbReference type="NCBI Taxonomy" id="935616"/>
    <lineage>
        <taxon>Bacteria</taxon>
        <taxon>Bacillati</taxon>
        <taxon>Bacillota</taxon>
        <taxon>Bacilli</taxon>
        <taxon>Bacillales</taxon>
        <taxon>Bacillaceae</taxon>
        <taxon>Halalkalibacter</taxon>
    </lineage>
</organism>
<dbReference type="SMART" id="SM00382">
    <property type="entry name" value="AAA"/>
    <property type="match status" value="2"/>
</dbReference>
<evidence type="ECO:0000313" key="5">
    <source>
        <dbReference type="EMBL" id="MFC0560432.1"/>
    </source>
</evidence>
<dbReference type="Gene3D" id="1.10.8.60">
    <property type="match status" value="1"/>
</dbReference>
<proteinExistence type="inferred from homology"/>
<sequence>MLQEKWTVENIELWLRKVAAKEECFQEGKAWECLAQLEQREDLDNEIVSYKPMLLSMLAKARLERVNKVDHLVERWLNEALQLDPSNALAHQLKVEQFIHVLKQIPIPDKFPPIRETDHGSEKKKTASKYEQIAEQFFDFVHTYENLWRAVELSLPYIEDPVQCQTIETVSSLMEQFQEPFKTILSATKEYARSLTGVYYSASQFQEIAKSTRLIEQLMKRWNLEVFSTFAKSESASAIDELQSMVGLEKVKARIEKLYQFLHYQQERVKQGFHTKDGIALHMILKGNPGTGKTHLARLMAKIYFELGLLVRDEVYEVDRSQLVGAFVGQTEENTLKAIERAKGGVLFIDEAYSLRRAGEAGNDYGQTVIDTLVSAMTSGQHAGTFAVILAGYPEEMSTFLRANPGLRSRFPEQNHIEMNNYSVEELLEIGELVALENDYLLTTDAKVEFLKRIDDAKVDQSFGNARAAKNIILDAIFQKGARMSLKDAEADDFVLLEANDFKETNQLIEEKTARSELASLIGLEQVKEQISQLTSFIWIQQLRRENGLQTLPIQVHSVFTGNPGTGKTTVAKLYAKSLKEIGLLKRGHLVVVSRADLVAGYVGQTAQKTKEKVKDALGGVLFIDEAYSLLSSGVGDFGKEVIDTLVQQMTEHEENLVVILAGYSKEMNELLNSNPGLHSRFKKHIQFEDYSKQELIEIIDKRADQSGYRFTPEAKEGLMQGISESGHKANGRFAVDLFDELIQIQAFRLAKYKEVGPEQLVMIENEDIQELDTKKS</sequence>
<evidence type="ECO:0000256" key="3">
    <source>
        <dbReference type="ARBA" id="ARBA00022840"/>
    </source>
</evidence>
<dbReference type="Proteomes" id="UP001589833">
    <property type="component" value="Unassembled WGS sequence"/>
</dbReference>
<keyword evidence="3" id="KW-0067">ATP-binding</keyword>
<evidence type="ECO:0000256" key="2">
    <source>
        <dbReference type="ARBA" id="ARBA00022741"/>
    </source>
</evidence>
<dbReference type="CDD" id="cd00009">
    <property type="entry name" value="AAA"/>
    <property type="match status" value="2"/>
</dbReference>
<feature type="domain" description="AAA+ ATPase" evidence="4">
    <location>
        <begin position="279"/>
        <end position="418"/>
    </location>
</feature>
<comment type="similarity">
    <text evidence="1">Belongs to the CbxX/CfxQ family.</text>
</comment>
<dbReference type="InterPro" id="IPR041627">
    <property type="entry name" value="AAA_lid_6"/>
</dbReference>
<dbReference type="InterPro" id="IPR000641">
    <property type="entry name" value="CbxX/CfxQ"/>
</dbReference>
<dbReference type="SUPFAM" id="SSF52540">
    <property type="entry name" value="P-loop containing nucleoside triphosphate hydrolases"/>
    <property type="match status" value="2"/>
</dbReference>
<reference evidence="5 6" key="1">
    <citation type="submission" date="2024-09" db="EMBL/GenBank/DDBJ databases">
        <authorList>
            <person name="Sun Q."/>
            <person name="Mori K."/>
        </authorList>
    </citation>
    <scope>NUCLEOTIDE SEQUENCE [LARGE SCALE GENOMIC DNA]</scope>
    <source>
        <strain evidence="5 6">NCAIM B.02301</strain>
    </source>
</reference>
<dbReference type="Pfam" id="PF17866">
    <property type="entry name" value="AAA_lid_6"/>
    <property type="match status" value="2"/>
</dbReference>
<dbReference type="Pfam" id="PF00004">
    <property type="entry name" value="AAA"/>
    <property type="match status" value="2"/>
</dbReference>
<dbReference type="RefSeq" id="WP_273847051.1">
    <property type="nucleotide sequence ID" value="NZ_JAQQWT010000021.1"/>
</dbReference>
<feature type="domain" description="AAA+ ATPase" evidence="4">
    <location>
        <begin position="554"/>
        <end position="692"/>
    </location>
</feature>
<dbReference type="InterPro" id="IPR003959">
    <property type="entry name" value="ATPase_AAA_core"/>
</dbReference>
<keyword evidence="6" id="KW-1185">Reference proteome</keyword>
<evidence type="ECO:0000313" key="6">
    <source>
        <dbReference type="Proteomes" id="UP001589833"/>
    </source>
</evidence>
<accession>A0ABV6NI44</accession>
<keyword evidence="2" id="KW-0547">Nucleotide-binding</keyword>
<gene>
    <name evidence="5" type="ORF">ACFFH4_15625</name>
</gene>
<dbReference type="InterPro" id="IPR027417">
    <property type="entry name" value="P-loop_NTPase"/>
</dbReference>
<dbReference type="EMBL" id="JBHLTR010000026">
    <property type="protein sequence ID" value="MFC0560432.1"/>
    <property type="molecule type" value="Genomic_DNA"/>
</dbReference>
<evidence type="ECO:0000256" key="1">
    <source>
        <dbReference type="ARBA" id="ARBA00010378"/>
    </source>
</evidence>
<dbReference type="PRINTS" id="PR00819">
    <property type="entry name" value="CBXCFQXSUPER"/>
</dbReference>
<dbReference type="InterPro" id="IPR050773">
    <property type="entry name" value="CbxX/CfxQ_RuBisCO_ESX"/>
</dbReference>
<dbReference type="PANTHER" id="PTHR43392:SF2">
    <property type="entry name" value="AAA-TYPE ATPASE FAMILY PROTEIN _ ANKYRIN REPEAT FAMILY PROTEIN"/>
    <property type="match status" value="1"/>
</dbReference>
<name>A0ABV6NI44_9BACI</name>
<comment type="caution">
    <text evidence="5">The sequence shown here is derived from an EMBL/GenBank/DDBJ whole genome shotgun (WGS) entry which is preliminary data.</text>
</comment>
<dbReference type="Gene3D" id="3.40.50.300">
    <property type="entry name" value="P-loop containing nucleotide triphosphate hydrolases"/>
    <property type="match status" value="2"/>
</dbReference>
<protein>
    <submittedName>
        <fullName evidence="5">AAA family ATPase</fullName>
    </submittedName>
</protein>